<evidence type="ECO:0000256" key="3">
    <source>
        <dbReference type="ARBA" id="ARBA00023002"/>
    </source>
</evidence>
<gene>
    <name evidence="5" type="ORF">PDIGIT_LOCUS10567</name>
</gene>
<dbReference type="InterPro" id="IPR013154">
    <property type="entry name" value="ADH-like_N"/>
</dbReference>
<dbReference type="PANTHER" id="PTHR45348:SF2">
    <property type="entry name" value="ZINC-TYPE ALCOHOL DEHYDROGENASE-LIKE PROTEIN C2E1P3.01"/>
    <property type="match status" value="1"/>
</dbReference>
<dbReference type="CDD" id="cd08249">
    <property type="entry name" value="enoyl_reductase_like"/>
    <property type="match status" value="1"/>
</dbReference>
<evidence type="ECO:0000313" key="6">
    <source>
        <dbReference type="Proteomes" id="UP001152607"/>
    </source>
</evidence>
<dbReference type="SMART" id="SM00829">
    <property type="entry name" value="PKS_ER"/>
    <property type="match status" value="1"/>
</dbReference>
<proteinExistence type="inferred from homology"/>
<evidence type="ECO:0000256" key="2">
    <source>
        <dbReference type="ARBA" id="ARBA00011245"/>
    </source>
</evidence>
<dbReference type="InterPro" id="IPR036291">
    <property type="entry name" value="NAD(P)-bd_dom_sf"/>
</dbReference>
<dbReference type="SUPFAM" id="SSF50129">
    <property type="entry name" value="GroES-like"/>
    <property type="match status" value="1"/>
</dbReference>
<evidence type="ECO:0000259" key="4">
    <source>
        <dbReference type="SMART" id="SM00829"/>
    </source>
</evidence>
<comment type="similarity">
    <text evidence="1">Belongs to the zinc-containing alcohol dehydrogenase family.</text>
</comment>
<dbReference type="Gene3D" id="3.40.50.720">
    <property type="entry name" value="NAD(P)-binding Rossmann-like Domain"/>
    <property type="match status" value="1"/>
</dbReference>
<sequence length="348" mass="36851">MANQAAVIPAPKAQIEIRDAEKYTPKSNEVLVKVRSIAFSPIEAKVQRFATHPIPYPNILGSSLAGTIEAVGPDVKDFSVGDNVTSIRSPKNLGEPKFGAYQKFALASASSIVKLDPSIPLHAASATVLNAAAVVCALTIHLGLDRPDVSSEAKSGSKNKKVLIYGGSSSCGGLAIRFAAQAGYTVITTSSPAHRDFVQSLGPAEIIDHRQPTSEIIEALKSHGPYDTIFDTIGTPAATDAVVGYLETLGSGPVSYNSLIPPLPGTRETPANIERKFAPYSFALEEPAHADLKKWLFEVYVPQGLKTGAVVPTRQEELAGGLGSVQKALDDMIEDRVSGKKLVLDPWA</sequence>
<feature type="domain" description="Enoyl reductase (ER)" evidence="4">
    <location>
        <begin position="12"/>
        <end position="343"/>
    </location>
</feature>
<evidence type="ECO:0000313" key="5">
    <source>
        <dbReference type="EMBL" id="CAI6337455.1"/>
    </source>
</evidence>
<dbReference type="Gene3D" id="3.90.180.10">
    <property type="entry name" value="Medium-chain alcohol dehydrogenases, catalytic domain"/>
    <property type="match status" value="1"/>
</dbReference>
<dbReference type="Proteomes" id="UP001152607">
    <property type="component" value="Unassembled WGS sequence"/>
</dbReference>
<comment type="caution">
    <text evidence="5">The sequence shown here is derived from an EMBL/GenBank/DDBJ whole genome shotgun (WGS) entry which is preliminary data.</text>
</comment>
<dbReference type="InterPro" id="IPR011032">
    <property type="entry name" value="GroES-like_sf"/>
</dbReference>
<dbReference type="SUPFAM" id="SSF51735">
    <property type="entry name" value="NAD(P)-binding Rossmann-fold domains"/>
    <property type="match status" value="1"/>
</dbReference>
<dbReference type="Pfam" id="PF08240">
    <property type="entry name" value="ADH_N"/>
    <property type="match status" value="1"/>
</dbReference>
<comment type="subunit">
    <text evidence="2">Monomer.</text>
</comment>
<dbReference type="GO" id="GO:0016651">
    <property type="term" value="F:oxidoreductase activity, acting on NAD(P)H"/>
    <property type="evidence" value="ECO:0007669"/>
    <property type="project" value="InterPro"/>
</dbReference>
<dbReference type="OrthoDB" id="3509362at2759"/>
<keyword evidence="6" id="KW-1185">Reference proteome</keyword>
<dbReference type="AlphaFoldDB" id="A0A9W4UK50"/>
<keyword evidence="3" id="KW-0560">Oxidoreductase</keyword>
<organism evidence="5 6">
    <name type="scientific">Periconia digitata</name>
    <dbReference type="NCBI Taxonomy" id="1303443"/>
    <lineage>
        <taxon>Eukaryota</taxon>
        <taxon>Fungi</taxon>
        <taxon>Dikarya</taxon>
        <taxon>Ascomycota</taxon>
        <taxon>Pezizomycotina</taxon>
        <taxon>Dothideomycetes</taxon>
        <taxon>Pleosporomycetidae</taxon>
        <taxon>Pleosporales</taxon>
        <taxon>Massarineae</taxon>
        <taxon>Periconiaceae</taxon>
        <taxon>Periconia</taxon>
    </lineage>
</organism>
<evidence type="ECO:0000256" key="1">
    <source>
        <dbReference type="ARBA" id="ARBA00008072"/>
    </source>
</evidence>
<protein>
    <recommendedName>
        <fullName evidence="4">Enoyl reductase (ER) domain-containing protein</fullName>
    </recommendedName>
</protein>
<name>A0A9W4UK50_9PLEO</name>
<dbReference type="InterPro" id="IPR013149">
    <property type="entry name" value="ADH-like_C"/>
</dbReference>
<dbReference type="InterPro" id="IPR047122">
    <property type="entry name" value="Trans-enoyl_RdTase-like"/>
</dbReference>
<dbReference type="PANTHER" id="PTHR45348">
    <property type="entry name" value="HYPOTHETICAL OXIDOREDUCTASE (EUROFUNG)"/>
    <property type="match status" value="1"/>
</dbReference>
<dbReference type="InterPro" id="IPR020843">
    <property type="entry name" value="ER"/>
</dbReference>
<reference evidence="5" key="1">
    <citation type="submission" date="2023-01" db="EMBL/GenBank/DDBJ databases">
        <authorList>
            <person name="Van Ghelder C."/>
            <person name="Rancurel C."/>
        </authorList>
    </citation>
    <scope>NUCLEOTIDE SEQUENCE</scope>
    <source>
        <strain evidence="5">CNCM I-4278</strain>
    </source>
</reference>
<dbReference type="EMBL" id="CAOQHR010000007">
    <property type="protein sequence ID" value="CAI6337455.1"/>
    <property type="molecule type" value="Genomic_DNA"/>
</dbReference>
<accession>A0A9W4UK50</accession>
<dbReference type="Pfam" id="PF00107">
    <property type="entry name" value="ADH_zinc_N"/>
    <property type="match status" value="1"/>
</dbReference>